<reference evidence="2" key="1">
    <citation type="journal article" date="2021" name="Nat. Commun.">
        <title>Genetic determinants of endophytism in the Arabidopsis root mycobiome.</title>
        <authorList>
            <person name="Mesny F."/>
            <person name="Miyauchi S."/>
            <person name="Thiergart T."/>
            <person name="Pickel B."/>
            <person name="Atanasova L."/>
            <person name="Karlsson M."/>
            <person name="Huettel B."/>
            <person name="Barry K.W."/>
            <person name="Haridas S."/>
            <person name="Chen C."/>
            <person name="Bauer D."/>
            <person name="Andreopoulos W."/>
            <person name="Pangilinan J."/>
            <person name="LaButti K."/>
            <person name="Riley R."/>
            <person name="Lipzen A."/>
            <person name="Clum A."/>
            <person name="Drula E."/>
            <person name="Henrissat B."/>
            <person name="Kohler A."/>
            <person name="Grigoriev I.V."/>
            <person name="Martin F.M."/>
            <person name="Hacquard S."/>
        </authorList>
    </citation>
    <scope>NUCLEOTIDE SEQUENCE</scope>
    <source>
        <strain evidence="2">MPI-SDFR-AT-0120</strain>
    </source>
</reference>
<evidence type="ECO:0000313" key="2">
    <source>
        <dbReference type="EMBL" id="KAH7093362.1"/>
    </source>
</evidence>
<dbReference type="InterPro" id="IPR011009">
    <property type="entry name" value="Kinase-like_dom_sf"/>
</dbReference>
<evidence type="ECO:0000313" key="3">
    <source>
        <dbReference type="Proteomes" id="UP000813461"/>
    </source>
</evidence>
<dbReference type="EMBL" id="JAGMVJ010000002">
    <property type="protein sequence ID" value="KAH7093362.1"/>
    <property type="molecule type" value="Genomic_DNA"/>
</dbReference>
<proteinExistence type="predicted"/>
<dbReference type="GO" id="GO:0005524">
    <property type="term" value="F:ATP binding"/>
    <property type="evidence" value="ECO:0007669"/>
    <property type="project" value="InterPro"/>
</dbReference>
<name>A0A8K0W322_9PLEO</name>
<dbReference type="InterPro" id="IPR000719">
    <property type="entry name" value="Prot_kinase_dom"/>
</dbReference>
<sequence>MDRSTGFLESNLSDQDRQRVYRVISEHISAENPSDEPGIEMDVTVSGRTVKSRCIPIVLSSRKLVAKLESVKIRRDICYIREGNHPHIEHFIGEFPIIGSLHTNMSIVLKQSVVGKDLPAYLAEVTASSTLTYQASERIKKVFPQMISALNFVHDQGIYHGQIDSAKIVCQCDNVYLTGFTFQQRLDGVANINRSRHYCAPEAQLDDMSSSMVEAYSAQDAGLSEK</sequence>
<dbReference type="Gene3D" id="1.10.510.10">
    <property type="entry name" value="Transferase(Phosphotransferase) domain 1"/>
    <property type="match status" value="1"/>
</dbReference>
<keyword evidence="3" id="KW-1185">Reference proteome</keyword>
<accession>A0A8K0W322</accession>
<gene>
    <name evidence="2" type="ORF">FB567DRAFT_587796</name>
</gene>
<organism evidence="2 3">
    <name type="scientific">Paraphoma chrysanthemicola</name>
    <dbReference type="NCBI Taxonomy" id="798071"/>
    <lineage>
        <taxon>Eukaryota</taxon>
        <taxon>Fungi</taxon>
        <taxon>Dikarya</taxon>
        <taxon>Ascomycota</taxon>
        <taxon>Pezizomycotina</taxon>
        <taxon>Dothideomycetes</taxon>
        <taxon>Pleosporomycetidae</taxon>
        <taxon>Pleosporales</taxon>
        <taxon>Pleosporineae</taxon>
        <taxon>Phaeosphaeriaceae</taxon>
        <taxon>Paraphoma</taxon>
    </lineage>
</organism>
<dbReference type="GO" id="GO:0004672">
    <property type="term" value="F:protein kinase activity"/>
    <property type="evidence" value="ECO:0007669"/>
    <property type="project" value="InterPro"/>
</dbReference>
<dbReference type="PROSITE" id="PS50011">
    <property type="entry name" value="PROTEIN_KINASE_DOM"/>
    <property type="match status" value="1"/>
</dbReference>
<dbReference type="AlphaFoldDB" id="A0A8K0W322"/>
<protein>
    <recommendedName>
        <fullName evidence="1">Protein kinase domain-containing protein</fullName>
    </recommendedName>
</protein>
<dbReference type="Proteomes" id="UP000813461">
    <property type="component" value="Unassembled WGS sequence"/>
</dbReference>
<comment type="caution">
    <text evidence="2">The sequence shown here is derived from an EMBL/GenBank/DDBJ whole genome shotgun (WGS) entry which is preliminary data.</text>
</comment>
<feature type="domain" description="Protein kinase" evidence="1">
    <location>
        <begin position="6"/>
        <end position="226"/>
    </location>
</feature>
<evidence type="ECO:0000259" key="1">
    <source>
        <dbReference type="PROSITE" id="PS50011"/>
    </source>
</evidence>
<dbReference type="SUPFAM" id="SSF56112">
    <property type="entry name" value="Protein kinase-like (PK-like)"/>
    <property type="match status" value="1"/>
</dbReference>